<accession>A0A1V9XEA9</accession>
<dbReference type="AlphaFoldDB" id="A0A1V9XEA9"/>
<feature type="compositionally biased region" description="Polar residues" evidence="1">
    <location>
        <begin position="133"/>
        <end position="143"/>
    </location>
</feature>
<feature type="compositionally biased region" description="Acidic residues" evidence="1">
    <location>
        <begin position="158"/>
        <end position="172"/>
    </location>
</feature>
<gene>
    <name evidence="2" type="ORF">BIW11_03888</name>
</gene>
<comment type="caution">
    <text evidence="2">The sequence shown here is derived from an EMBL/GenBank/DDBJ whole genome shotgun (WGS) entry which is preliminary data.</text>
</comment>
<evidence type="ECO:0000313" key="3">
    <source>
        <dbReference type="Proteomes" id="UP000192247"/>
    </source>
</evidence>
<dbReference type="EMBL" id="MNPL01013246">
    <property type="protein sequence ID" value="OQR71877.1"/>
    <property type="molecule type" value="Genomic_DNA"/>
</dbReference>
<dbReference type="InParanoid" id="A0A1V9XEA9"/>
<evidence type="ECO:0000256" key="1">
    <source>
        <dbReference type="SAM" id="MobiDB-lite"/>
    </source>
</evidence>
<feature type="compositionally biased region" description="Polar residues" evidence="1">
    <location>
        <begin position="93"/>
        <end position="114"/>
    </location>
</feature>
<feature type="compositionally biased region" description="Basic and acidic residues" evidence="1">
    <location>
        <begin position="144"/>
        <end position="156"/>
    </location>
</feature>
<proteinExistence type="predicted"/>
<dbReference type="Proteomes" id="UP000192247">
    <property type="component" value="Unassembled WGS sequence"/>
</dbReference>
<name>A0A1V9XEA9_9ACAR</name>
<reference evidence="2 3" key="1">
    <citation type="journal article" date="2017" name="Gigascience">
        <title>Draft genome of the honey bee ectoparasitic mite, Tropilaelaps mercedesae, is shaped by the parasitic life history.</title>
        <authorList>
            <person name="Dong X."/>
            <person name="Armstrong S.D."/>
            <person name="Xia D."/>
            <person name="Makepeace B.L."/>
            <person name="Darby A.C."/>
            <person name="Kadowaki T."/>
        </authorList>
    </citation>
    <scope>NUCLEOTIDE SEQUENCE [LARGE SCALE GENOMIC DNA]</scope>
    <source>
        <strain evidence="2">Wuxi-XJTLU</strain>
    </source>
</reference>
<dbReference type="OrthoDB" id="10616475at2759"/>
<sequence length="288" mass="31405">MGTTVPDSGTWSSSVESPDAVGGKIFVTERMVARMGDLSLRDRHLGERYKGTNLPYLNQKLTPESVASEAFHALQDGTGSVAMGTAFTKQDPDSTSLSQTGCSAFTLSNNNGDPATSERYRRFADSTEKRNVNYDSGDNSKNINSRDRNTLKRMSVEDNNDDDEEVEEANDDVELKNNRTPEASLLICNAVKTAICANSTMEQRLAIEMMKKSTMAVVLWSPRKAQLAQSTAPMLPMGPRSNLCNGISEMDEQESASVSSDGRVRLLDDIARLSGSVGPVNEDIMEVM</sequence>
<feature type="compositionally biased region" description="Basic and acidic residues" evidence="1">
    <location>
        <begin position="116"/>
        <end position="132"/>
    </location>
</feature>
<evidence type="ECO:0000313" key="2">
    <source>
        <dbReference type="EMBL" id="OQR71877.1"/>
    </source>
</evidence>
<feature type="region of interest" description="Disordered" evidence="1">
    <location>
        <begin position="84"/>
        <end position="177"/>
    </location>
</feature>
<protein>
    <submittedName>
        <fullName evidence="2">Uncharacterized protein</fullName>
    </submittedName>
</protein>
<organism evidence="2 3">
    <name type="scientific">Tropilaelaps mercedesae</name>
    <dbReference type="NCBI Taxonomy" id="418985"/>
    <lineage>
        <taxon>Eukaryota</taxon>
        <taxon>Metazoa</taxon>
        <taxon>Ecdysozoa</taxon>
        <taxon>Arthropoda</taxon>
        <taxon>Chelicerata</taxon>
        <taxon>Arachnida</taxon>
        <taxon>Acari</taxon>
        <taxon>Parasitiformes</taxon>
        <taxon>Mesostigmata</taxon>
        <taxon>Gamasina</taxon>
        <taxon>Dermanyssoidea</taxon>
        <taxon>Laelapidae</taxon>
        <taxon>Tropilaelaps</taxon>
    </lineage>
</organism>
<keyword evidence="3" id="KW-1185">Reference proteome</keyword>